<protein>
    <submittedName>
        <fullName evidence="5">ABC transporter ATP-binding protein</fullName>
    </submittedName>
</protein>
<evidence type="ECO:0000256" key="3">
    <source>
        <dbReference type="ARBA" id="ARBA00022840"/>
    </source>
</evidence>
<name>A0A936F0Z8_9BACT</name>
<organism evidence="5 6">
    <name type="scientific">Candidatus Geothrix odensensis</name>
    <dbReference type="NCBI Taxonomy" id="2954440"/>
    <lineage>
        <taxon>Bacteria</taxon>
        <taxon>Pseudomonadati</taxon>
        <taxon>Acidobacteriota</taxon>
        <taxon>Holophagae</taxon>
        <taxon>Holophagales</taxon>
        <taxon>Holophagaceae</taxon>
        <taxon>Geothrix</taxon>
    </lineage>
</organism>
<feature type="domain" description="ABC transporter" evidence="4">
    <location>
        <begin position="4"/>
        <end position="234"/>
    </location>
</feature>
<dbReference type="PANTHER" id="PTHR42711:SF19">
    <property type="entry name" value="DOXORUBICIN RESISTANCE ATP-BINDING PROTEIN DRRA"/>
    <property type="match status" value="1"/>
</dbReference>
<reference evidence="5 6" key="1">
    <citation type="submission" date="2020-10" db="EMBL/GenBank/DDBJ databases">
        <title>Connecting structure to function with the recovery of over 1000 high-quality activated sludge metagenome-assembled genomes encoding full-length rRNA genes using long-read sequencing.</title>
        <authorList>
            <person name="Singleton C.M."/>
            <person name="Petriglieri F."/>
            <person name="Kristensen J.M."/>
            <person name="Kirkegaard R.H."/>
            <person name="Michaelsen T.Y."/>
            <person name="Andersen M.H."/>
            <person name="Karst S.M."/>
            <person name="Dueholm M.S."/>
            <person name="Nielsen P.H."/>
            <person name="Albertsen M."/>
        </authorList>
    </citation>
    <scope>NUCLEOTIDE SEQUENCE [LARGE SCALE GENOMIC DNA]</scope>
    <source>
        <strain evidence="5">OdNE_18-Q3-R46-58_MAXAC.008</strain>
    </source>
</reference>
<dbReference type="InterPro" id="IPR017871">
    <property type="entry name" value="ABC_transporter-like_CS"/>
</dbReference>
<evidence type="ECO:0000256" key="1">
    <source>
        <dbReference type="ARBA" id="ARBA00022448"/>
    </source>
</evidence>
<sequence>MHALELDSLTKRFGDKVAVDGLSLALAPGAFLGLLGRNGAGKSTTLKMVTGLLKPTSGSIRVLGLNLEADPLAVKRQIGAMPEDMALLDMLTGPQYLRFVGRMYGMPDALIDGRRDELFDKLDLSAPPKQLIADYSFGMKKKVALCAALIHGPRVVFLDEPFEGIDPVTSRTIKDILHSLQQSGVTLVLTSHILEVVERLCPLIAILDEGRLKGFGPLEDLRRGGESLEQLFVNLVGGTQKGSLSWL</sequence>
<accession>A0A936F0Z8</accession>
<dbReference type="InterPro" id="IPR003439">
    <property type="entry name" value="ABC_transporter-like_ATP-bd"/>
</dbReference>
<evidence type="ECO:0000256" key="2">
    <source>
        <dbReference type="ARBA" id="ARBA00022741"/>
    </source>
</evidence>
<keyword evidence="2" id="KW-0547">Nucleotide-binding</keyword>
<dbReference type="Pfam" id="PF00005">
    <property type="entry name" value="ABC_tran"/>
    <property type="match status" value="1"/>
</dbReference>
<evidence type="ECO:0000259" key="4">
    <source>
        <dbReference type="PROSITE" id="PS50893"/>
    </source>
</evidence>
<dbReference type="SUPFAM" id="SSF52540">
    <property type="entry name" value="P-loop containing nucleoside triphosphate hydrolases"/>
    <property type="match status" value="1"/>
</dbReference>
<dbReference type="GO" id="GO:0005524">
    <property type="term" value="F:ATP binding"/>
    <property type="evidence" value="ECO:0007669"/>
    <property type="project" value="UniProtKB-KW"/>
</dbReference>
<dbReference type="AlphaFoldDB" id="A0A936F0Z8"/>
<dbReference type="PROSITE" id="PS00211">
    <property type="entry name" value="ABC_TRANSPORTER_1"/>
    <property type="match status" value="1"/>
</dbReference>
<dbReference type="CDD" id="cd03230">
    <property type="entry name" value="ABC_DR_subfamily_A"/>
    <property type="match status" value="1"/>
</dbReference>
<dbReference type="PROSITE" id="PS50893">
    <property type="entry name" value="ABC_TRANSPORTER_2"/>
    <property type="match status" value="1"/>
</dbReference>
<dbReference type="GO" id="GO:0016887">
    <property type="term" value="F:ATP hydrolysis activity"/>
    <property type="evidence" value="ECO:0007669"/>
    <property type="project" value="InterPro"/>
</dbReference>
<dbReference type="Gene3D" id="3.40.50.300">
    <property type="entry name" value="P-loop containing nucleotide triphosphate hydrolases"/>
    <property type="match status" value="1"/>
</dbReference>
<evidence type="ECO:0000313" key="5">
    <source>
        <dbReference type="EMBL" id="MBK8571786.1"/>
    </source>
</evidence>
<proteinExistence type="predicted"/>
<dbReference type="EMBL" id="JADKCH010000002">
    <property type="protein sequence ID" value="MBK8571786.1"/>
    <property type="molecule type" value="Genomic_DNA"/>
</dbReference>
<keyword evidence="3 5" id="KW-0067">ATP-binding</keyword>
<dbReference type="SMART" id="SM00382">
    <property type="entry name" value="AAA"/>
    <property type="match status" value="1"/>
</dbReference>
<dbReference type="Proteomes" id="UP000709959">
    <property type="component" value="Unassembled WGS sequence"/>
</dbReference>
<keyword evidence="1" id="KW-0813">Transport</keyword>
<dbReference type="PANTHER" id="PTHR42711">
    <property type="entry name" value="ABC TRANSPORTER ATP-BINDING PROTEIN"/>
    <property type="match status" value="1"/>
</dbReference>
<gene>
    <name evidence="5" type="ORF">IPN91_03885</name>
</gene>
<dbReference type="InterPro" id="IPR050763">
    <property type="entry name" value="ABC_transporter_ATP-binding"/>
</dbReference>
<evidence type="ECO:0000313" key="6">
    <source>
        <dbReference type="Proteomes" id="UP000709959"/>
    </source>
</evidence>
<dbReference type="InterPro" id="IPR027417">
    <property type="entry name" value="P-loop_NTPase"/>
</dbReference>
<dbReference type="InterPro" id="IPR003593">
    <property type="entry name" value="AAA+_ATPase"/>
</dbReference>
<comment type="caution">
    <text evidence="5">The sequence shown here is derived from an EMBL/GenBank/DDBJ whole genome shotgun (WGS) entry which is preliminary data.</text>
</comment>